<dbReference type="AlphaFoldDB" id="A0A1S2VK14"/>
<dbReference type="Pfam" id="PF03592">
    <property type="entry name" value="Terminase_2"/>
    <property type="match status" value="1"/>
</dbReference>
<organism evidence="1 2">
    <name type="scientific">Arsenicibacter rosenii</name>
    <dbReference type="NCBI Taxonomy" id="1750698"/>
    <lineage>
        <taxon>Bacteria</taxon>
        <taxon>Pseudomonadati</taxon>
        <taxon>Bacteroidota</taxon>
        <taxon>Cytophagia</taxon>
        <taxon>Cytophagales</taxon>
        <taxon>Spirosomataceae</taxon>
        <taxon>Arsenicibacter</taxon>
    </lineage>
</organism>
<evidence type="ECO:0000313" key="2">
    <source>
        <dbReference type="Proteomes" id="UP000181790"/>
    </source>
</evidence>
<dbReference type="InterPro" id="IPR038713">
    <property type="entry name" value="Terminase_Gp1_N_sf"/>
</dbReference>
<evidence type="ECO:0008006" key="3">
    <source>
        <dbReference type="Google" id="ProtNLM"/>
    </source>
</evidence>
<dbReference type="InterPro" id="IPR005335">
    <property type="entry name" value="Terminase_ssu"/>
</dbReference>
<protein>
    <recommendedName>
        <fullName evidence="3">Terminase small subunit</fullName>
    </recommendedName>
</protein>
<proteinExistence type="predicted"/>
<evidence type="ECO:0000313" key="1">
    <source>
        <dbReference type="EMBL" id="OIN59099.1"/>
    </source>
</evidence>
<gene>
    <name evidence="1" type="ORF">BLX24_12910</name>
</gene>
<dbReference type="EMBL" id="MORL01000005">
    <property type="protein sequence ID" value="OIN59099.1"/>
    <property type="molecule type" value="Genomic_DNA"/>
</dbReference>
<reference evidence="1 2" key="1">
    <citation type="submission" date="2016-10" db="EMBL/GenBank/DDBJ databases">
        <title>Arsenicibacter rosenii gen. nov., sp. nov., an efficient arsenic-methylating bacterium isolated from an arsenic-contaminated paddy soil.</title>
        <authorList>
            <person name="Huang K."/>
        </authorList>
    </citation>
    <scope>NUCLEOTIDE SEQUENCE [LARGE SCALE GENOMIC DNA]</scope>
    <source>
        <strain evidence="1 2">SM-1</strain>
    </source>
</reference>
<accession>A0A1S2VK14</accession>
<dbReference type="Proteomes" id="UP000181790">
    <property type="component" value="Unassembled WGS sequence"/>
</dbReference>
<dbReference type="OrthoDB" id="1338457at2"/>
<comment type="caution">
    <text evidence="1">The sequence shown here is derived from an EMBL/GenBank/DDBJ whole genome shotgun (WGS) entry which is preliminary data.</text>
</comment>
<sequence length="237" mass="26722">MTVKQKRFVEEYLIDFNGAAAARRAGYSESTARQTAYGLLQENEEVKAAIQKALDEQAMSKGEAMRRLTDIAQTRLNDYFIVRQVKQVTKVEKPLAEVIATLETKVVFEDKYAAAAELSENEQKAHESAQTQRRREIIRLQLELQENPDATRMVDGPTEIVEEVVLDLPKLVKDKRNGLIKTFKYNEFGPVVEGYPVDAALDKILHIHGAYKTKIDLSTLSDEQADALLDKAIAKLN</sequence>
<name>A0A1S2VK14_9BACT</name>
<keyword evidence="2" id="KW-1185">Reference proteome</keyword>
<dbReference type="RefSeq" id="WP_071503551.1">
    <property type="nucleotide sequence ID" value="NZ_MORL01000005.1"/>
</dbReference>
<dbReference type="GO" id="GO:0051276">
    <property type="term" value="P:chromosome organization"/>
    <property type="evidence" value="ECO:0007669"/>
    <property type="project" value="InterPro"/>
</dbReference>
<dbReference type="Gene3D" id="1.10.10.1400">
    <property type="entry name" value="Terminase, small subunit, N-terminal DNA-binding domain, HTH motif"/>
    <property type="match status" value="1"/>
</dbReference>